<proteinExistence type="predicted"/>
<keyword evidence="2" id="KW-1185">Reference proteome</keyword>
<name>A0A5B7JQJ9_PORTR</name>
<gene>
    <name evidence="1" type="ORF">E2C01_090606</name>
</gene>
<reference evidence="1 2" key="1">
    <citation type="submission" date="2019-05" db="EMBL/GenBank/DDBJ databases">
        <title>Another draft genome of Portunus trituberculatus and its Hox gene families provides insights of decapod evolution.</title>
        <authorList>
            <person name="Jeong J.-H."/>
            <person name="Song I."/>
            <person name="Kim S."/>
            <person name="Choi T."/>
            <person name="Kim D."/>
            <person name="Ryu S."/>
            <person name="Kim W."/>
        </authorList>
    </citation>
    <scope>NUCLEOTIDE SEQUENCE [LARGE SCALE GENOMIC DNA]</scope>
    <source>
        <tissue evidence="1">Muscle</tissue>
    </source>
</reference>
<dbReference type="EMBL" id="VSRR010102081">
    <property type="protein sequence ID" value="MPC95397.1"/>
    <property type="molecule type" value="Genomic_DNA"/>
</dbReference>
<dbReference type="OrthoDB" id="6365867at2759"/>
<comment type="caution">
    <text evidence="1">The sequence shown here is derived from an EMBL/GenBank/DDBJ whole genome shotgun (WGS) entry which is preliminary data.</text>
</comment>
<organism evidence="1 2">
    <name type="scientific">Portunus trituberculatus</name>
    <name type="common">Swimming crab</name>
    <name type="synonym">Neptunus trituberculatus</name>
    <dbReference type="NCBI Taxonomy" id="210409"/>
    <lineage>
        <taxon>Eukaryota</taxon>
        <taxon>Metazoa</taxon>
        <taxon>Ecdysozoa</taxon>
        <taxon>Arthropoda</taxon>
        <taxon>Crustacea</taxon>
        <taxon>Multicrustacea</taxon>
        <taxon>Malacostraca</taxon>
        <taxon>Eumalacostraca</taxon>
        <taxon>Eucarida</taxon>
        <taxon>Decapoda</taxon>
        <taxon>Pleocyemata</taxon>
        <taxon>Brachyura</taxon>
        <taxon>Eubrachyura</taxon>
        <taxon>Portunoidea</taxon>
        <taxon>Portunidae</taxon>
        <taxon>Portuninae</taxon>
        <taxon>Portunus</taxon>
    </lineage>
</organism>
<protein>
    <recommendedName>
        <fullName evidence="3">Immunoglobulin I-set domain-containing protein</fullName>
    </recommendedName>
</protein>
<evidence type="ECO:0000313" key="2">
    <source>
        <dbReference type="Proteomes" id="UP000324222"/>
    </source>
</evidence>
<sequence length="79" mass="8970">MKSSNRKSEMQTQAGSSRVYATQPRLTLPYLTFQRTNGKEVVILERVGLDSAGVYKCEVMAETNFQTEFREANMTVICE</sequence>
<dbReference type="AlphaFoldDB" id="A0A5B7JQJ9"/>
<accession>A0A5B7JQJ9</accession>
<evidence type="ECO:0008006" key="3">
    <source>
        <dbReference type="Google" id="ProtNLM"/>
    </source>
</evidence>
<dbReference type="Proteomes" id="UP000324222">
    <property type="component" value="Unassembled WGS sequence"/>
</dbReference>
<evidence type="ECO:0000313" key="1">
    <source>
        <dbReference type="EMBL" id="MPC95397.1"/>
    </source>
</evidence>